<dbReference type="EMBL" id="CEKZ01000003">
    <property type="protein sequence ID" value="CEQ03989.1"/>
    <property type="molecule type" value="Genomic_DNA"/>
</dbReference>
<organism evidence="2 3">
    <name type="scientific">Paraclostridium sordellii</name>
    <name type="common">Clostridium sordellii</name>
    <dbReference type="NCBI Taxonomy" id="1505"/>
    <lineage>
        <taxon>Bacteria</taxon>
        <taxon>Bacillati</taxon>
        <taxon>Bacillota</taxon>
        <taxon>Clostridia</taxon>
        <taxon>Peptostreptococcales</taxon>
        <taxon>Peptostreptococcaceae</taxon>
        <taxon>Paraclostridium</taxon>
    </lineage>
</organism>
<accession>A0A0C7R7G2</accession>
<keyword evidence="1" id="KW-1133">Transmembrane helix</keyword>
<proteinExistence type="predicted"/>
<gene>
    <name evidence="2" type="ORF">R28058_17221</name>
</gene>
<evidence type="ECO:0000256" key="1">
    <source>
        <dbReference type="SAM" id="Phobius"/>
    </source>
</evidence>
<keyword evidence="1" id="KW-0472">Membrane</keyword>
<dbReference type="OrthoDB" id="1756948at2"/>
<protein>
    <submittedName>
        <fullName evidence="2">Protein of uncharacterized function (DUF3153)</fullName>
    </submittedName>
</protein>
<feature type="transmembrane region" description="Helical" evidence="1">
    <location>
        <begin position="196"/>
        <end position="215"/>
    </location>
</feature>
<dbReference type="AlphaFoldDB" id="A0A0C7R7G2"/>
<keyword evidence="1" id="KW-0812">Transmembrane</keyword>
<reference evidence="2 3" key="1">
    <citation type="submission" date="2015-01" db="EMBL/GenBank/DDBJ databases">
        <authorList>
            <person name="Aslett A.Martin."/>
            <person name="De Silva Nishadi"/>
        </authorList>
    </citation>
    <scope>NUCLEOTIDE SEQUENCE [LARGE SCALE GENOMIC DNA]</scope>
    <source>
        <strain evidence="2 3">R28058</strain>
    </source>
</reference>
<name>A0A0C7R7G2_PARSO</name>
<sequence>MRKFIVLITMIITTTILTGCVNSDITLDVDKKGNASLTAQILSNNTLMKGINENDLKQSYDSVEKITDEGKTGYRITKNLGNITNLDLKNNKDMSKYADVVDINTQNKFFYTIYDVNIKLKDYMKKNLSNEEMGILNLFGSNFHLNFHLNTPIKLISSNATTTSDKDGVYTYNWDYSLGNLENIQASAKIPNVTNILIVSIISIIVVIILAIFIIRKRKIKSKK</sequence>
<dbReference type="PROSITE" id="PS51257">
    <property type="entry name" value="PROKAR_LIPOPROTEIN"/>
    <property type="match status" value="1"/>
</dbReference>
<evidence type="ECO:0000313" key="2">
    <source>
        <dbReference type="EMBL" id="CEQ03989.1"/>
    </source>
</evidence>
<dbReference type="Proteomes" id="UP000049127">
    <property type="component" value="Unassembled WGS sequence"/>
</dbReference>
<evidence type="ECO:0000313" key="3">
    <source>
        <dbReference type="Proteomes" id="UP000049127"/>
    </source>
</evidence>
<dbReference type="RefSeq" id="WP_055342098.1">
    <property type="nucleotide sequence ID" value="NZ_CEKZ01000003.1"/>
</dbReference>